<accession>A0A0B7BAE6</accession>
<gene>
    <name evidence="1" type="primary">ORF169975</name>
</gene>
<dbReference type="EMBL" id="HACG01042416">
    <property type="protein sequence ID" value="CEK89281.1"/>
    <property type="molecule type" value="Transcribed_RNA"/>
</dbReference>
<proteinExistence type="predicted"/>
<dbReference type="AlphaFoldDB" id="A0A0B7BAE6"/>
<feature type="non-terminal residue" evidence="1">
    <location>
        <position position="1"/>
    </location>
</feature>
<reference evidence="1" key="1">
    <citation type="submission" date="2014-12" db="EMBL/GenBank/DDBJ databases">
        <title>Insight into the proteome of Arion vulgaris.</title>
        <authorList>
            <person name="Aradska J."/>
            <person name="Bulat T."/>
            <person name="Smidak R."/>
            <person name="Sarate P."/>
            <person name="Gangsoo J."/>
            <person name="Sialana F."/>
            <person name="Bilban M."/>
            <person name="Lubec G."/>
        </authorList>
    </citation>
    <scope>NUCLEOTIDE SEQUENCE</scope>
    <source>
        <tissue evidence="1">Skin</tissue>
    </source>
</reference>
<protein>
    <submittedName>
        <fullName evidence="1">Uncharacterized protein</fullName>
    </submittedName>
</protein>
<sequence>GLCLSFGLNSREERGLCKMGMAHSPYQMPRLGTNEEDTLSLLSENLLKRDLVMK</sequence>
<organism evidence="1">
    <name type="scientific">Arion vulgaris</name>
    <dbReference type="NCBI Taxonomy" id="1028688"/>
    <lineage>
        <taxon>Eukaryota</taxon>
        <taxon>Metazoa</taxon>
        <taxon>Spiralia</taxon>
        <taxon>Lophotrochozoa</taxon>
        <taxon>Mollusca</taxon>
        <taxon>Gastropoda</taxon>
        <taxon>Heterobranchia</taxon>
        <taxon>Euthyneura</taxon>
        <taxon>Panpulmonata</taxon>
        <taxon>Eupulmonata</taxon>
        <taxon>Stylommatophora</taxon>
        <taxon>Helicina</taxon>
        <taxon>Arionoidea</taxon>
        <taxon>Arionidae</taxon>
        <taxon>Arion</taxon>
    </lineage>
</organism>
<evidence type="ECO:0000313" key="1">
    <source>
        <dbReference type="EMBL" id="CEK89281.1"/>
    </source>
</evidence>
<name>A0A0B7BAE6_9EUPU</name>